<name>A0A971M3B5_9BACT</name>
<comment type="similarity">
    <text evidence="1">Belongs to the FldB/FldC dehydratase alpha/beta subunit family.</text>
</comment>
<gene>
    <name evidence="2" type="ORF">GXY80_07335</name>
</gene>
<dbReference type="EMBL" id="JAAYEE010000120">
    <property type="protein sequence ID" value="NLW35278.1"/>
    <property type="molecule type" value="Genomic_DNA"/>
</dbReference>
<sequence>MAEDKKPRSLATQAAAKIAKFVRGNMSATLKAKEEGKKVAYAYINDGQDEIMRAMDIVPAWGESFAGVCAAKRDAEKYLQKAEAGNFSRSLCTYATCTIGFDMWREELNGETPPGAPWGGMARPDMIIGSAQQLCDPRFKWPQATQHYLQDVPVFVGSMYYPPWDPNRDHHEQEAIYVKYAKAELLGLVRFCEKHTGKKMDWDRLSDLVDLTEKTWNLFIDTYELRKVIPTPMDTGDAMNTMVPITFNLATQDAYDYYRDLYDELVRKNEKKHGVVENEKYRILWGAGLPSWFALGDFQYFNDKGAVFPAEVTYRNAEKLERLDLPATNDPLERIAWRWVRFWTHWYDGARRRPGSSPKVERIIEYIEDYKCDGVVFHSAFSCRSWHAGIIHQAEVLRKIYGDIPILIMEGDIVDISSYNEVDTHNRIDAFMETVDAYKARHN</sequence>
<comment type="caution">
    <text evidence="2">The sequence shown here is derived from an EMBL/GenBank/DDBJ whole genome shotgun (WGS) entry which is preliminary data.</text>
</comment>
<proteinExistence type="inferred from homology"/>
<dbReference type="InterPro" id="IPR010327">
    <property type="entry name" value="FldB/FldC_alpha/beta"/>
</dbReference>
<dbReference type="AlphaFoldDB" id="A0A971M3B5"/>
<dbReference type="Gene3D" id="3.40.50.11900">
    <property type="match status" value="1"/>
</dbReference>
<dbReference type="Pfam" id="PF06050">
    <property type="entry name" value="HGD-D"/>
    <property type="match status" value="1"/>
</dbReference>
<reference evidence="2" key="1">
    <citation type="journal article" date="2020" name="Biotechnol. Biofuels">
        <title>New insights from the biogas microbiome by comprehensive genome-resolved metagenomics of nearly 1600 species originating from multiple anaerobic digesters.</title>
        <authorList>
            <person name="Campanaro S."/>
            <person name="Treu L."/>
            <person name="Rodriguez-R L.M."/>
            <person name="Kovalovszki A."/>
            <person name="Ziels R.M."/>
            <person name="Maus I."/>
            <person name="Zhu X."/>
            <person name="Kougias P.G."/>
            <person name="Basile A."/>
            <person name="Luo G."/>
            <person name="Schluter A."/>
            <person name="Konstantinidis K.T."/>
            <person name="Angelidaki I."/>
        </authorList>
    </citation>
    <scope>NUCLEOTIDE SEQUENCE</scope>
    <source>
        <strain evidence="2">AS06rmzACSIP_7</strain>
    </source>
</reference>
<evidence type="ECO:0000256" key="1">
    <source>
        <dbReference type="ARBA" id="ARBA00005806"/>
    </source>
</evidence>
<organism evidence="2 3">
    <name type="scientific">Syntrophorhabdus aromaticivorans</name>
    <dbReference type="NCBI Taxonomy" id="328301"/>
    <lineage>
        <taxon>Bacteria</taxon>
        <taxon>Pseudomonadati</taxon>
        <taxon>Thermodesulfobacteriota</taxon>
        <taxon>Syntrophorhabdia</taxon>
        <taxon>Syntrophorhabdales</taxon>
        <taxon>Syntrophorhabdaceae</taxon>
        <taxon>Syntrophorhabdus</taxon>
    </lineage>
</organism>
<accession>A0A971M3B5</accession>
<evidence type="ECO:0000313" key="2">
    <source>
        <dbReference type="EMBL" id="NLW35278.1"/>
    </source>
</evidence>
<protein>
    <submittedName>
        <fullName evidence="2">2-hydroxyacyl-CoA dehydratase</fullName>
    </submittedName>
</protein>
<reference evidence="2" key="2">
    <citation type="submission" date="2020-01" db="EMBL/GenBank/DDBJ databases">
        <authorList>
            <person name="Campanaro S."/>
        </authorList>
    </citation>
    <scope>NUCLEOTIDE SEQUENCE</scope>
    <source>
        <strain evidence="2">AS06rmzACSIP_7</strain>
    </source>
</reference>
<evidence type="ECO:0000313" key="3">
    <source>
        <dbReference type="Proteomes" id="UP000777265"/>
    </source>
</evidence>
<dbReference type="PANTHER" id="PTHR30548:SF2">
    <property type="entry name" value="2-HYDROXYACYL-COA DEHYDRATASE,D-COMPONENT"/>
    <property type="match status" value="1"/>
</dbReference>
<dbReference type="Proteomes" id="UP000777265">
    <property type="component" value="Unassembled WGS sequence"/>
</dbReference>
<dbReference type="PANTHER" id="PTHR30548">
    <property type="entry name" value="2-HYDROXYGLUTARYL-COA DEHYDRATASE, D-COMPONENT-RELATED"/>
    <property type="match status" value="1"/>
</dbReference>